<dbReference type="SUPFAM" id="SSF103190">
    <property type="entry name" value="Sensory domain-like"/>
    <property type="match status" value="1"/>
</dbReference>
<dbReference type="InterPro" id="IPR011990">
    <property type="entry name" value="TPR-like_helical_dom_sf"/>
</dbReference>
<sequence>MILNVDNFTEIIDWDDFKTDQSSYSDGKYNFLITSEYVIDNYCSLIERNCPQNQTQCQAELDNYLSVDLGSDQSNLIYESSQYSAWSSAQQFKWEQLTDEQKKKIILVNFSASISKSFLANLFLVEIEVFAFYIAFETDGIFLQNEFNMRLNQIDLINNSDFGGPFNCTKNDQGEYSSYKYSDPSQFNGFQYMDQDGESCGGQCSCEYFNVKRLFPIDWRCRPWFRSSFKEYEITFSEPYSDLSTNASDTTITYKITDNINEMNITQEKEMAPIAVQSIDLDLKQIKQRLSSNNNFELEYSYIVSPKTFDYDDNQGYYQLLAMIHPLNNGTVQNIIDIEFQNSTNKQEEINQYLKQVDFMLNTKIRESGCNLIAQNQDMFEIIIRNGQEYLTYFSTLKVCYGNLYTQENLIVGYLAKAISTEVIQTQANIVTQAFKPMQNAIIIAYIICLIFSAILLSLLLGLLLQYNFDNPINILISLLNKAKPNEINQFSEMISLGKIKTQQELKNLIFAINSVITFVDCQILSLLRDQKQIQDDDLIQIYLKALQNFEILENITGIGICQNNISNIYRAQKNQQMSIEFMQKANLNMDQQIDEQEWLFDIRDAKQMQKSNNLLQIIFIFQRTPTL</sequence>
<protein>
    <submittedName>
        <fullName evidence="2">Transmembrane protein, putative</fullName>
    </submittedName>
</protein>
<dbReference type="OrthoDB" id="327912at2759"/>
<dbReference type="Gene3D" id="3.30.450.20">
    <property type="entry name" value="PAS domain"/>
    <property type="match status" value="1"/>
</dbReference>
<dbReference type="KEGG" id="tet:TTHERM_000147680"/>
<keyword evidence="1 2" id="KW-0812">Transmembrane</keyword>
<name>W7X9E6_TETTS</name>
<keyword evidence="3" id="KW-1185">Reference proteome</keyword>
<dbReference type="GeneID" id="24437530"/>
<evidence type="ECO:0000313" key="3">
    <source>
        <dbReference type="Proteomes" id="UP000009168"/>
    </source>
</evidence>
<gene>
    <name evidence="2" type="ORF">TTHERM_000147680</name>
</gene>
<evidence type="ECO:0000256" key="1">
    <source>
        <dbReference type="SAM" id="Phobius"/>
    </source>
</evidence>
<dbReference type="AlphaFoldDB" id="W7X9E6"/>
<organism evidence="2 3">
    <name type="scientific">Tetrahymena thermophila (strain SB210)</name>
    <dbReference type="NCBI Taxonomy" id="312017"/>
    <lineage>
        <taxon>Eukaryota</taxon>
        <taxon>Sar</taxon>
        <taxon>Alveolata</taxon>
        <taxon>Ciliophora</taxon>
        <taxon>Intramacronucleata</taxon>
        <taxon>Oligohymenophorea</taxon>
        <taxon>Hymenostomatida</taxon>
        <taxon>Tetrahymenina</taxon>
        <taxon>Tetrahymenidae</taxon>
        <taxon>Tetrahymena</taxon>
    </lineage>
</organism>
<dbReference type="InterPro" id="IPR029151">
    <property type="entry name" value="Sensor-like_sf"/>
</dbReference>
<dbReference type="InParanoid" id="W7X9E6"/>
<dbReference type="EMBL" id="GG662603">
    <property type="protein sequence ID" value="EWS73013.1"/>
    <property type="molecule type" value="Genomic_DNA"/>
</dbReference>
<reference evidence="3" key="1">
    <citation type="journal article" date="2006" name="PLoS Biol.">
        <title>Macronuclear genome sequence of the ciliate Tetrahymena thermophila, a model eukaryote.</title>
        <authorList>
            <person name="Eisen J.A."/>
            <person name="Coyne R.S."/>
            <person name="Wu M."/>
            <person name="Wu D."/>
            <person name="Thiagarajan M."/>
            <person name="Wortman J.R."/>
            <person name="Badger J.H."/>
            <person name="Ren Q."/>
            <person name="Amedeo P."/>
            <person name="Jones K.M."/>
            <person name="Tallon L.J."/>
            <person name="Delcher A.L."/>
            <person name="Salzberg S.L."/>
            <person name="Silva J.C."/>
            <person name="Haas B.J."/>
            <person name="Majoros W.H."/>
            <person name="Farzad M."/>
            <person name="Carlton J.M."/>
            <person name="Smith R.K. Jr."/>
            <person name="Garg J."/>
            <person name="Pearlman R.E."/>
            <person name="Karrer K.M."/>
            <person name="Sun L."/>
            <person name="Manning G."/>
            <person name="Elde N.C."/>
            <person name="Turkewitz A.P."/>
            <person name="Asai D.J."/>
            <person name="Wilkes D.E."/>
            <person name="Wang Y."/>
            <person name="Cai H."/>
            <person name="Collins K."/>
            <person name="Stewart B.A."/>
            <person name="Lee S.R."/>
            <person name="Wilamowska K."/>
            <person name="Weinberg Z."/>
            <person name="Ruzzo W.L."/>
            <person name="Wloga D."/>
            <person name="Gaertig J."/>
            <person name="Frankel J."/>
            <person name="Tsao C.-C."/>
            <person name="Gorovsky M.A."/>
            <person name="Keeling P.J."/>
            <person name="Waller R.F."/>
            <person name="Patron N.J."/>
            <person name="Cherry J.M."/>
            <person name="Stover N.A."/>
            <person name="Krieger C.J."/>
            <person name="del Toro C."/>
            <person name="Ryder H.F."/>
            <person name="Williamson S.C."/>
            <person name="Barbeau R.A."/>
            <person name="Hamilton E.P."/>
            <person name="Orias E."/>
        </authorList>
    </citation>
    <scope>NUCLEOTIDE SEQUENCE [LARGE SCALE GENOMIC DNA]</scope>
    <source>
        <strain evidence="3">SB210</strain>
    </source>
</reference>
<dbReference type="Gene3D" id="1.25.40.10">
    <property type="entry name" value="Tetratricopeptide repeat domain"/>
    <property type="match status" value="1"/>
</dbReference>
<accession>W7X9E6</accession>
<dbReference type="Proteomes" id="UP000009168">
    <property type="component" value="Unassembled WGS sequence"/>
</dbReference>
<evidence type="ECO:0000313" key="2">
    <source>
        <dbReference type="EMBL" id="EWS73013.1"/>
    </source>
</evidence>
<keyword evidence="1" id="KW-0472">Membrane</keyword>
<dbReference type="RefSeq" id="XP_012654410.1">
    <property type="nucleotide sequence ID" value="XM_012798956.1"/>
</dbReference>
<keyword evidence="1" id="KW-1133">Transmembrane helix</keyword>
<feature type="transmembrane region" description="Helical" evidence="1">
    <location>
        <begin position="443"/>
        <end position="465"/>
    </location>
</feature>
<proteinExistence type="predicted"/>